<dbReference type="Proteomes" id="UP000263418">
    <property type="component" value="Chromosome 2"/>
</dbReference>
<accession>A0A2S3QXI9</accession>
<protein>
    <submittedName>
        <fullName evidence="5">Type II secretion protein</fullName>
    </submittedName>
    <submittedName>
        <fullName evidence="4">Type II/IV secretion system ATPase TadZ/CpaE, associated with Flp pilus assembly</fullName>
    </submittedName>
</protein>
<dbReference type="KEGG" id="vvl:VV93_v1c35990"/>
<evidence type="ECO:0000256" key="1">
    <source>
        <dbReference type="ARBA" id="ARBA00022741"/>
    </source>
</evidence>
<organism evidence="5 6">
    <name type="scientific">Vibrio vulnificus</name>
    <dbReference type="NCBI Taxonomy" id="672"/>
    <lineage>
        <taxon>Bacteria</taxon>
        <taxon>Pseudomonadati</taxon>
        <taxon>Pseudomonadota</taxon>
        <taxon>Gammaproteobacteria</taxon>
        <taxon>Vibrionales</taxon>
        <taxon>Vibrionaceae</taxon>
        <taxon>Vibrio</taxon>
    </lineage>
</organism>
<dbReference type="GO" id="GO:0009898">
    <property type="term" value="C:cytoplasmic side of plasma membrane"/>
    <property type="evidence" value="ECO:0007669"/>
    <property type="project" value="TreeGrafter"/>
</dbReference>
<dbReference type="SUPFAM" id="SSF52540">
    <property type="entry name" value="P-loop containing nucleoside triphosphate hydrolases"/>
    <property type="match status" value="1"/>
</dbReference>
<dbReference type="PANTHER" id="PTHR43384">
    <property type="entry name" value="SEPTUM SITE-DETERMINING PROTEIN MIND HOMOLOG, CHLOROPLASTIC-RELATED"/>
    <property type="match status" value="1"/>
</dbReference>
<dbReference type="InterPro" id="IPR050625">
    <property type="entry name" value="ParA/MinD_ATPase"/>
</dbReference>
<dbReference type="InterPro" id="IPR027417">
    <property type="entry name" value="P-loop_NTPase"/>
</dbReference>
<feature type="region of interest" description="Disordered" evidence="3">
    <location>
        <begin position="1"/>
        <end position="20"/>
    </location>
</feature>
<keyword evidence="2" id="KW-0067">ATP-binding</keyword>
<dbReference type="PANTHER" id="PTHR43384:SF6">
    <property type="entry name" value="SEPTUM SITE-DETERMINING PROTEIN MIND HOMOLOG, CHLOROPLASTIC"/>
    <property type="match status" value="1"/>
</dbReference>
<dbReference type="RefSeq" id="WP_011081075.1">
    <property type="nucleotide sequence ID" value="NZ_AP026553.1"/>
</dbReference>
<reference evidence="4 7" key="1">
    <citation type="submission" date="2017-01" db="EMBL/GenBank/DDBJ databases">
        <title>Complete Genome Sequence of Vibrio vulnificus FORC_053.</title>
        <authorList>
            <consortium name="Food-borne Pathogen Omics Research Center"/>
            <person name="Chung H.Y."/>
            <person name="Na E.J."/>
            <person name="Song J.S."/>
            <person name="Kim H."/>
            <person name="Lee J.-H."/>
            <person name="Ryu S."/>
            <person name="Choi S.H."/>
        </authorList>
    </citation>
    <scope>NUCLEOTIDE SEQUENCE [LARGE SCALE GENOMIC DNA]</scope>
    <source>
        <strain evidence="4 7">FORC_053</strain>
    </source>
</reference>
<dbReference type="GO" id="GO:0016887">
    <property type="term" value="F:ATP hydrolysis activity"/>
    <property type="evidence" value="ECO:0007669"/>
    <property type="project" value="TreeGrafter"/>
</dbReference>
<evidence type="ECO:0000313" key="5">
    <source>
        <dbReference type="EMBL" id="POB43120.1"/>
    </source>
</evidence>
<dbReference type="EMBL" id="PDGH01000135">
    <property type="protein sequence ID" value="POB43120.1"/>
    <property type="molecule type" value="Genomic_DNA"/>
</dbReference>
<keyword evidence="1" id="KW-0547">Nucleotide-binding</keyword>
<dbReference type="Gene3D" id="3.40.50.300">
    <property type="entry name" value="P-loop containing nucleotide triphosphate hydrolases"/>
    <property type="match status" value="1"/>
</dbReference>
<dbReference type="GO" id="GO:0005524">
    <property type="term" value="F:ATP binding"/>
    <property type="evidence" value="ECO:0007669"/>
    <property type="project" value="UniProtKB-KW"/>
</dbReference>
<dbReference type="AlphaFoldDB" id="A0A2S3QXI9"/>
<dbReference type="EMBL" id="CP019291">
    <property type="protein sequence ID" value="AXX61881.1"/>
    <property type="molecule type" value="Genomic_DNA"/>
</dbReference>
<dbReference type="Proteomes" id="UP000237466">
    <property type="component" value="Unassembled WGS sequence"/>
</dbReference>
<dbReference type="OMA" id="RIFIICE"/>
<sequence length="400" mass="44500">MMDLDTLFKSSSSKRKGGNTNQDLIVSDDSGFLAAVDELYAIEGFEKPLKVTDLDEETTWNRSDVTLNHVILDMRNNQNMVEEVSDIATRLDVSIKLLVISNFDSIKLRDRVQSCGASYILWDEELDGLLASLKRDIAEASKSGKTRIAKRILILGTKGGIGVSCISSVLANALVKNANLKTLVVDHDSGAMNGDIFLGVKGYKIKENSIDLNQSEIDSAIATTYLCKVTEKLDYLALEKTTACLSDHASTLFSLSSELVDKYNFIIDSVPMSSFEEVHDQDLADKYHRIYLVCEPSVSSLRAYNRFKKKIGKAEHQVIFSQTRPHKDYLVTLKSAKERIKCHSSVDFAYEPGLEQKLIQMGTSGLMKSKYATSIAEMVSSLTGKQIQTKNAKKFTLFKK</sequence>
<proteinExistence type="predicted"/>
<dbReference type="GO" id="GO:0005829">
    <property type="term" value="C:cytosol"/>
    <property type="evidence" value="ECO:0007669"/>
    <property type="project" value="TreeGrafter"/>
</dbReference>
<reference evidence="5 6" key="2">
    <citation type="journal article" date="2018" name="Front. Microbiol.">
        <title>Phylogeny of Vibrio vulnificus from the Analysis of the Core-Genome: Implications for Intra-Species Taxonomy.</title>
        <authorList>
            <person name="Roig F.J."/>
            <person name="Gonzalez-Candelas F."/>
            <person name="Sanjuan E."/>
            <person name="Fouz B."/>
            <person name="Feil E.J."/>
            <person name="Llorens C."/>
            <person name="Baker-Austin C."/>
            <person name="Oliver J.D."/>
            <person name="Danin-Poleg Y."/>
            <person name="Gibas C.J."/>
            <person name="Kashi Y."/>
            <person name="Gulig P.A."/>
            <person name="Morrison S.S."/>
            <person name="Amaro C."/>
        </authorList>
    </citation>
    <scope>NUCLEOTIDE SEQUENCE [LARGE SCALE GENOMIC DNA]</scope>
    <source>
        <strain evidence="5 6">CECT4608</strain>
    </source>
</reference>
<evidence type="ECO:0000256" key="3">
    <source>
        <dbReference type="SAM" id="MobiDB-lite"/>
    </source>
</evidence>
<evidence type="ECO:0000313" key="6">
    <source>
        <dbReference type="Proteomes" id="UP000237466"/>
    </source>
</evidence>
<evidence type="ECO:0000256" key="2">
    <source>
        <dbReference type="ARBA" id="ARBA00022840"/>
    </source>
</evidence>
<dbReference type="GO" id="GO:0051782">
    <property type="term" value="P:negative regulation of cell division"/>
    <property type="evidence" value="ECO:0007669"/>
    <property type="project" value="TreeGrafter"/>
</dbReference>
<gene>
    <name evidence="5" type="ORF">CRN52_21370</name>
    <name evidence="4" type="ORF">FORC53_3542</name>
</gene>
<name>A0A2S3QXI9_VIBVL</name>
<evidence type="ECO:0000313" key="4">
    <source>
        <dbReference type="EMBL" id="AXX61881.1"/>
    </source>
</evidence>
<evidence type="ECO:0000313" key="7">
    <source>
        <dbReference type="Proteomes" id="UP000263418"/>
    </source>
</evidence>